<dbReference type="Proteomes" id="UP001281761">
    <property type="component" value="Unassembled WGS sequence"/>
</dbReference>
<evidence type="ECO:0000313" key="2">
    <source>
        <dbReference type="EMBL" id="KAK2964601.1"/>
    </source>
</evidence>
<reference evidence="2 3" key="1">
    <citation type="journal article" date="2022" name="bioRxiv">
        <title>Genomics of Preaxostyla Flagellates Illuminates Evolutionary Transitions and the Path Towards Mitochondrial Loss.</title>
        <authorList>
            <person name="Novak L.V.F."/>
            <person name="Treitli S.C."/>
            <person name="Pyrih J."/>
            <person name="Halakuc P."/>
            <person name="Pipaliya S.V."/>
            <person name="Vacek V."/>
            <person name="Brzon O."/>
            <person name="Soukal P."/>
            <person name="Eme L."/>
            <person name="Dacks J.B."/>
            <person name="Karnkowska A."/>
            <person name="Elias M."/>
            <person name="Hampl V."/>
        </authorList>
    </citation>
    <scope>NUCLEOTIDE SEQUENCE [LARGE SCALE GENOMIC DNA]</scope>
    <source>
        <strain evidence="2">NAU3</strain>
        <tissue evidence="2">Gut</tissue>
    </source>
</reference>
<keyword evidence="3" id="KW-1185">Reference proteome</keyword>
<keyword evidence="2" id="KW-0378">Hydrolase</keyword>
<protein>
    <submittedName>
        <fullName evidence="2">N-glycosidase R617</fullName>
        <ecNumber evidence="2">3.2.2.-</ecNumber>
    </submittedName>
</protein>
<evidence type="ECO:0000313" key="3">
    <source>
        <dbReference type="Proteomes" id="UP001281761"/>
    </source>
</evidence>
<dbReference type="EC" id="3.2.2.-" evidence="2"/>
<dbReference type="InterPro" id="IPR012816">
    <property type="entry name" value="NADAR"/>
</dbReference>
<feature type="domain" description="NADAR" evidence="1">
    <location>
        <begin position="15"/>
        <end position="162"/>
    </location>
</feature>
<dbReference type="Pfam" id="PF08719">
    <property type="entry name" value="NADAR"/>
    <property type="match status" value="1"/>
</dbReference>
<keyword evidence="2" id="KW-0326">Glycosidase</keyword>
<accession>A0ABQ9YLG9</accession>
<proteinExistence type="predicted"/>
<name>A0ABQ9YLG9_9EUKA</name>
<dbReference type="SUPFAM" id="SSF143990">
    <property type="entry name" value="YbiA-like"/>
    <property type="match status" value="1"/>
</dbReference>
<dbReference type="NCBIfam" id="TIGR02464">
    <property type="entry name" value="ribofla_fusion"/>
    <property type="match status" value="1"/>
</dbReference>
<evidence type="ECO:0000259" key="1">
    <source>
        <dbReference type="Pfam" id="PF08719"/>
    </source>
</evidence>
<dbReference type="InterPro" id="IPR037238">
    <property type="entry name" value="YbiA-like_sf"/>
</dbReference>
<comment type="caution">
    <text evidence="2">The sequence shown here is derived from an EMBL/GenBank/DDBJ whole genome shotgun (WGS) entry which is preliminary data.</text>
</comment>
<organism evidence="2 3">
    <name type="scientific">Blattamonas nauphoetae</name>
    <dbReference type="NCBI Taxonomy" id="2049346"/>
    <lineage>
        <taxon>Eukaryota</taxon>
        <taxon>Metamonada</taxon>
        <taxon>Preaxostyla</taxon>
        <taxon>Oxymonadida</taxon>
        <taxon>Blattamonas</taxon>
    </lineage>
</organism>
<dbReference type="EMBL" id="JARBJD010000002">
    <property type="protein sequence ID" value="KAK2964601.1"/>
    <property type="molecule type" value="Genomic_DNA"/>
</dbReference>
<gene>
    <name evidence="2" type="ORF">BLNAU_518</name>
</gene>
<dbReference type="Gene3D" id="1.10.357.40">
    <property type="entry name" value="YbiA-like"/>
    <property type="match status" value="1"/>
</dbReference>
<dbReference type="GO" id="GO:0016798">
    <property type="term" value="F:hydrolase activity, acting on glycosyl bonds"/>
    <property type="evidence" value="ECO:0007669"/>
    <property type="project" value="UniProtKB-KW"/>
</dbReference>
<dbReference type="CDD" id="cd15457">
    <property type="entry name" value="NADAR"/>
    <property type="match status" value="1"/>
</dbReference>
<sequence>MENSSEILVFFGGRDVHPEFSQWFQASFVEDGITFQNCEQYMMYHKAMLFGDTDTASTILKTRNAAKIKSLGRKAKGFVQSVWEEKRYEIVRNGNYLKFSQNPELKQLLLATGEQVIAEGNGHDPIWGIGLFPSNPDCQDPTKWNGLNLLGQALMDVRTQLRQ</sequence>